<dbReference type="SMART" id="SM00320">
    <property type="entry name" value="WD40"/>
    <property type="match status" value="4"/>
</dbReference>
<evidence type="ECO:0000256" key="6">
    <source>
        <dbReference type="ARBA" id="ARBA00023110"/>
    </source>
</evidence>
<name>A0A913WYT8_EXADI</name>
<evidence type="ECO:0000256" key="3">
    <source>
        <dbReference type="ARBA" id="ARBA00013194"/>
    </source>
</evidence>
<dbReference type="InterPro" id="IPR036322">
    <property type="entry name" value="WD40_repeat_dom_sf"/>
</dbReference>
<dbReference type="PRINTS" id="PR00153">
    <property type="entry name" value="CSAPPISMRASE"/>
</dbReference>
<dbReference type="RefSeq" id="XP_020896246.1">
    <property type="nucleotide sequence ID" value="XM_021040587.2"/>
</dbReference>
<evidence type="ECO:0000313" key="11">
    <source>
        <dbReference type="EnsemblMetazoa" id="XP_020896246.1"/>
    </source>
</evidence>
<dbReference type="Proteomes" id="UP000887567">
    <property type="component" value="Unplaced"/>
</dbReference>
<protein>
    <recommendedName>
        <fullName evidence="3">peptidylprolyl isomerase</fullName>
        <ecNumber evidence="3">5.2.1.8</ecNumber>
    </recommendedName>
</protein>
<dbReference type="GO" id="GO:0003755">
    <property type="term" value="F:peptidyl-prolyl cis-trans isomerase activity"/>
    <property type="evidence" value="ECO:0007669"/>
    <property type="project" value="UniProtKB-KW"/>
</dbReference>
<evidence type="ECO:0000256" key="5">
    <source>
        <dbReference type="ARBA" id="ARBA00022737"/>
    </source>
</evidence>
<dbReference type="InterPro" id="IPR044666">
    <property type="entry name" value="Cyclophilin_A-like"/>
</dbReference>
<dbReference type="OrthoDB" id="10264753at2759"/>
<feature type="region of interest" description="Disordered" evidence="9">
    <location>
        <begin position="1"/>
        <end position="38"/>
    </location>
</feature>
<keyword evidence="4 8" id="KW-0853">WD repeat</keyword>
<dbReference type="Pfam" id="PF00400">
    <property type="entry name" value="WD40"/>
    <property type="match status" value="1"/>
</dbReference>
<dbReference type="EnsemblMetazoa" id="XM_021040587.2">
    <property type="protein sequence ID" value="XP_020896246.1"/>
    <property type="gene ID" value="LOC110235153"/>
</dbReference>
<evidence type="ECO:0000313" key="12">
    <source>
        <dbReference type="Proteomes" id="UP000887567"/>
    </source>
</evidence>
<dbReference type="InterPro" id="IPR002130">
    <property type="entry name" value="Cyclophilin-type_PPIase_dom"/>
</dbReference>
<dbReference type="FunFam" id="2.130.10.10:FF:000450">
    <property type="entry name" value="Peptidylprolyl isomerase domain and WD-repeat protein 1"/>
    <property type="match status" value="1"/>
</dbReference>
<dbReference type="CDD" id="cd01927">
    <property type="entry name" value="cyclophilin_WD40"/>
    <property type="match status" value="1"/>
</dbReference>
<dbReference type="KEGG" id="epa:110235153"/>
<dbReference type="OMA" id="GMVEYWR"/>
<keyword evidence="12" id="KW-1185">Reference proteome</keyword>
<feature type="domain" description="PPIase cyclophilin-type" evidence="10">
    <location>
        <begin position="471"/>
        <end position="619"/>
    </location>
</feature>
<evidence type="ECO:0000256" key="2">
    <source>
        <dbReference type="ARBA" id="ARBA00007365"/>
    </source>
</evidence>
<sequence>MADDLTRKRAAKTNEEEEDEDDDDDVIGPMPVASPKPKKKKVLEFEKVYLANLPSAESYERSYMHRDVITHIATTRSDFLITASCDGHIKFWIKQEEGIEFVKHFKSHLGVIQCIAVSADGQLLCSTADDRSMKVFDVINFDMINMLKLNYKPGKCEWVFPKGAAIAAVACADEDTGVIHVYDGRGTNTPLHSLKLHSASVTVIRYNPVFDIAVSTDKAGIIEYWTGLKKDCTFPKNLNFEFKTDTDLYEFIKCKTYPVSLAISPNGKVFATMAADRKIRVFRFLTGKKTLVFDESLQVFTEMQQQKQQLPDMEFGRRAATERDLEKSDALKYSNVVFDESGYFLLYGTMLGIKVINLHTTRCVRMIGKLENVRVLQLALYQGQPQKSNAALTMEIQASDNPSLKKESSDPTVFCTGYKKNRFYIFSSREPAISEQSDRDVFNEKPSREEIMASTQGSSGPAKLPTQATIHTTMGDITAELFPKLCPKTIENFSTHSKNGYYNNHIFHRVIKQFMVQTGDPQGDGTGGESIWGGEFEDEFHRSLRHDRAYTLSMANAGPNTNGSQFFITVVPTPWLDNKHTVFGRVIKGMDTAQQISLVKTNPKNDKPYEDIKIINITLKD</sequence>
<dbReference type="EC" id="5.2.1.8" evidence="3"/>
<dbReference type="GO" id="GO:0005634">
    <property type="term" value="C:nucleus"/>
    <property type="evidence" value="ECO:0007669"/>
    <property type="project" value="UniProtKB-ARBA"/>
</dbReference>
<dbReference type="FunFam" id="2.40.100.10:FF:000003">
    <property type="entry name" value="Peptidylprolyl isomerase domain and WD repeat-containing 1"/>
    <property type="match status" value="1"/>
</dbReference>
<dbReference type="Gene3D" id="2.130.10.10">
    <property type="entry name" value="YVTN repeat-like/Quinoprotein amine dehydrogenase"/>
    <property type="match status" value="2"/>
</dbReference>
<dbReference type="InterPro" id="IPR029000">
    <property type="entry name" value="Cyclophilin-like_dom_sf"/>
</dbReference>
<comment type="catalytic activity">
    <reaction evidence="1">
        <text>[protein]-peptidylproline (omega=180) = [protein]-peptidylproline (omega=0)</text>
        <dbReference type="Rhea" id="RHEA:16237"/>
        <dbReference type="Rhea" id="RHEA-COMP:10747"/>
        <dbReference type="Rhea" id="RHEA-COMP:10748"/>
        <dbReference type="ChEBI" id="CHEBI:83833"/>
        <dbReference type="ChEBI" id="CHEBI:83834"/>
        <dbReference type="EC" id="5.2.1.8"/>
    </reaction>
</comment>
<dbReference type="SUPFAM" id="SSF50891">
    <property type="entry name" value="Cyclophilin-like"/>
    <property type="match status" value="1"/>
</dbReference>
<dbReference type="PANTHER" id="PTHR45625:SF4">
    <property type="entry name" value="PEPTIDYLPROLYL ISOMERASE DOMAIN AND WD REPEAT-CONTAINING PROTEIN 1"/>
    <property type="match status" value="1"/>
</dbReference>
<evidence type="ECO:0000256" key="8">
    <source>
        <dbReference type="PROSITE-ProRule" id="PRU00221"/>
    </source>
</evidence>
<evidence type="ECO:0000259" key="10">
    <source>
        <dbReference type="PROSITE" id="PS50072"/>
    </source>
</evidence>
<evidence type="ECO:0000256" key="9">
    <source>
        <dbReference type="SAM" id="MobiDB-lite"/>
    </source>
</evidence>
<reference evidence="11" key="1">
    <citation type="submission" date="2022-11" db="UniProtKB">
        <authorList>
            <consortium name="EnsemblMetazoa"/>
        </authorList>
    </citation>
    <scope>IDENTIFICATION</scope>
</reference>
<keyword evidence="6" id="KW-0697">Rotamase</keyword>
<keyword evidence="5" id="KW-0677">Repeat</keyword>
<dbReference type="PROSITE" id="PS50082">
    <property type="entry name" value="WD_REPEATS_2"/>
    <property type="match status" value="1"/>
</dbReference>
<dbReference type="SUPFAM" id="SSF50978">
    <property type="entry name" value="WD40 repeat-like"/>
    <property type="match status" value="1"/>
</dbReference>
<dbReference type="InterPro" id="IPR015943">
    <property type="entry name" value="WD40/YVTN_repeat-like_dom_sf"/>
</dbReference>
<accession>A0A913WYT8</accession>
<dbReference type="InterPro" id="IPR001680">
    <property type="entry name" value="WD40_rpt"/>
</dbReference>
<dbReference type="PROSITE" id="PS50072">
    <property type="entry name" value="CSA_PPIASE_2"/>
    <property type="match status" value="1"/>
</dbReference>
<comment type="similarity">
    <text evidence="2">Belongs to the cyclophilin-type PPIase family.</text>
</comment>
<dbReference type="Gene3D" id="2.40.100.10">
    <property type="entry name" value="Cyclophilin-like"/>
    <property type="match status" value="1"/>
</dbReference>
<proteinExistence type="inferred from homology"/>
<feature type="repeat" description="WD" evidence="8">
    <location>
        <begin position="105"/>
        <end position="146"/>
    </location>
</feature>
<dbReference type="GeneID" id="110235153"/>
<organism evidence="11 12">
    <name type="scientific">Exaiptasia diaphana</name>
    <name type="common">Tropical sea anemone</name>
    <name type="synonym">Aiptasia pulchella</name>
    <dbReference type="NCBI Taxonomy" id="2652724"/>
    <lineage>
        <taxon>Eukaryota</taxon>
        <taxon>Metazoa</taxon>
        <taxon>Cnidaria</taxon>
        <taxon>Anthozoa</taxon>
        <taxon>Hexacorallia</taxon>
        <taxon>Actiniaria</taxon>
        <taxon>Aiptasiidae</taxon>
        <taxon>Exaiptasia</taxon>
    </lineage>
</organism>
<feature type="compositionally biased region" description="Acidic residues" evidence="9">
    <location>
        <begin position="15"/>
        <end position="26"/>
    </location>
</feature>
<keyword evidence="7" id="KW-0413">Isomerase</keyword>
<dbReference type="AlphaFoldDB" id="A0A913WYT8"/>
<dbReference type="Pfam" id="PF00160">
    <property type="entry name" value="Pro_isomerase"/>
    <property type="match status" value="1"/>
</dbReference>
<evidence type="ECO:0000256" key="1">
    <source>
        <dbReference type="ARBA" id="ARBA00000971"/>
    </source>
</evidence>
<dbReference type="PANTHER" id="PTHR45625">
    <property type="entry name" value="PEPTIDYL-PROLYL CIS-TRANS ISOMERASE-RELATED"/>
    <property type="match status" value="1"/>
</dbReference>
<evidence type="ECO:0000256" key="7">
    <source>
        <dbReference type="ARBA" id="ARBA00023235"/>
    </source>
</evidence>
<evidence type="ECO:0000256" key="4">
    <source>
        <dbReference type="ARBA" id="ARBA00022574"/>
    </source>
</evidence>